<protein>
    <submittedName>
        <fullName evidence="2">Helix-turn-helix domain-containing protein</fullName>
    </submittedName>
</protein>
<dbReference type="InterPro" id="IPR043917">
    <property type="entry name" value="DUF5753"/>
</dbReference>
<dbReference type="Gene3D" id="1.10.260.40">
    <property type="entry name" value="lambda repressor-like DNA-binding domains"/>
    <property type="match status" value="1"/>
</dbReference>
<evidence type="ECO:0000259" key="1">
    <source>
        <dbReference type="SMART" id="SM00530"/>
    </source>
</evidence>
<name>A0ABS7FZF2_9ACTN</name>
<comment type="caution">
    <text evidence="2">The sequence shown here is derived from an EMBL/GenBank/DDBJ whole genome shotgun (WGS) entry which is preliminary data.</text>
</comment>
<keyword evidence="3" id="KW-1185">Reference proteome</keyword>
<gene>
    <name evidence="2" type="ORF">K1Y72_25835</name>
</gene>
<organism evidence="2 3">
    <name type="scientific">Actinomadura parmotrematis</name>
    <dbReference type="NCBI Taxonomy" id="2864039"/>
    <lineage>
        <taxon>Bacteria</taxon>
        <taxon>Bacillati</taxon>
        <taxon>Actinomycetota</taxon>
        <taxon>Actinomycetes</taxon>
        <taxon>Streptosporangiales</taxon>
        <taxon>Thermomonosporaceae</taxon>
        <taxon>Actinomadura</taxon>
    </lineage>
</organism>
<evidence type="ECO:0000313" key="3">
    <source>
        <dbReference type="Proteomes" id="UP000774570"/>
    </source>
</evidence>
<dbReference type="SUPFAM" id="SSF47413">
    <property type="entry name" value="lambda repressor-like DNA-binding domains"/>
    <property type="match status" value="1"/>
</dbReference>
<dbReference type="Proteomes" id="UP000774570">
    <property type="component" value="Unassembled WGS sequence"/>
</dbReference>
<proteinExistence type="predicted"/>
<accession>A0ABS7FZF2</accession>
<dbReference type="EMBL" id="JAIBOA010000018">
    <property type="protein sequence ID" value="MBW8485826.1"/>
    <property type="molecule type" value="Genomic_DNA"/>
</dbReference>
<evidence type="ECO:0000313" key="2">
    <source>
        <dbReference type="EMBL" id="MBW8485826.1"/>
    </source>
</evidence>
<dbReference type="InterPro" id="IPR001387">
    <property type="entry name" value="Cro/C1-type_HTH"/>
</dbReference>
<dbReference type="SMART" id="SM00530">
    <property type="entry name" value="HTH_XRE"/>
    <property type="match status" value="1"/>
</dbReference>
<dbReference type="CDD" id="cd00093">
    <property type="entry name" value="HTH_XRE"/>
    <property type="match status" value="1"/>
</dbReference>
<dbReference type="Pfam" id="PF13560">
    <property type="entry name" value="HTH_31"/>
    <property type="match status" value="1"/>
</dbReference>
<sequence>MTPETPGSGSTVRRILLGSQLRRQREARGVSRQEAGYVIRASESKISRLELGRVSFKERDVADLLTLYGVTDPTEREALLQLAKDANTPGWWHRYNDVLPGWFQTYVGLEESAALIRTYELQFVPGLLQSEGYARSVIKQGNADAAEHEIDQRVGLRMQRQERLTGPEAPRLWAVLDEGALRRPIGGPEVMRGQFEHLIEMSKLPNVTIQIMPFRFGGHAAEGGAFTILRFPEQDLPDVVYVENLTGAMYLDKRDDVDTYLQAMERLCVDSETPERTVELLGDLLRET</sequence>
<dbReference type="InterPro" id="IPR010982">
    <property type="entry name" value="Lambda_DNA-bd_dom_sf"/>
</dbReference>
<feature type="domain" description="HTH cro/C1-type" evidence="1">
    <location>
        <begin position="20"/>
        <end position="75"/>
    </location>
</feature>
<reference evidence="2 3" key="1">
    <citation type="submission" date="2021-07" db="EMBL/GenBank/DDBJ databases">
        <title>Actinomadura sp. PM05-2 isolated from lichen.</title>
        <authorList>
            <person name="Somphong A."/>
            <person name="Phongsopitanun W."/>
            <person name="Tanasupawat S."/>
            <person name="Peongsungnone V."/>
        </authorList>
    </citation>
    <scope>NUCLEOTIDE SEQUENCE [LARGE SCALE GENOMIC DNA]</scope>
    <source>
        <strain evidence="2 3">PM05-2</strain>
    </source>
</reference>
<dbReference type="Pfam" id="PF19054">
    <property type="entry name" value="DUF5753"/>
    <property type="match status" value="1"/>
</dbReference>